<keyword evidence="3 5" id="KW-0645">Protease</keyword>
<evidence type="ECO:0000256" key="6">
    <source>
        <dbReference type="SAM" id="MobiDB-lite"/>
    </source>
</evidence>
<feature type="region of interest" description="Disordered" evidence="6">
    <location>
        <begin position="369"/>
        <end position="403"/>
    </location>
</feature>
<dbReference type="InterPro" id="IPR018200">
    <property type="entry name" value="USP_CS"/>
</dbReference>
<evidence type="ECO:0000259" key="7">
    <source>
        <dbReference type="PROSITE" id="PS50235"/>
    </source>
</evidence>
<protein>
    <recommendedName>
        <fullName evidence="5">Ubiquitin carboxyl-terminal hydrolase</fullName>
        <ecNumber evidence="5">3.4.19.12</ecNumber>
    </recommendedName>
</protein>
<dbReference type="PROSITE" id="PS00972">
    <property type="entry name" value="USP_1"/>
    <property type="match status" value="1"/>
</dbReference>
<dbReference type="Pfam" id="PF00443">
    <property type="entry name" value="UCH"/>
    <property type="match status" value="1"/>
</dbReference>
<feature type="domain" description="USP" evidence="7">
    <location>
        <begin position="27"/>
        <end position="364"/>
    </location>
</feature>
<dbReference type="PANTHER" id="PTHR24006:SF733">
    <property type="entry name" value="RE52890P"/>
    <property type="match status" value="1"/>
</dbReference>
<dbReference type="PANTHER" id="PTHR24006">
    <property type="entry name" value="UBIQUITIN CARBOXYL-TERMINAL HYDROLASE"/>
    <property type="match status" value="1"/>
</dbReference>
<dbReference type="EMBL" id="OU015569">
    <property type="protein sequence ID" value="CAG5098177.1"/>
    <property type="molecule type" value="Genomic_DNA"/>
</dbReference>
<feature type="compositionally biased region" description="Basic residues" evidence="6">
    <location>
        <begin position="392"/>
        <end position="403"/>
    </location>
</feature>
<evidence type="ECO:0000256" key="4">
    <source>
        <dbReference type="ARBA" id="ARBA00022801"/>
    </source>
</evidence>
<evidence type="ECO:0000256" key="1">
    <source>
        <dbReference type="ARBA" id="ARBA00000707"/>
    </source>
</evidence>
<comment type="catalytic activity">
    <reaction evidence="1 5">
        <text>Thiol-dependent hydrolysis of ester, thioester, amide, peptide and isopeptide bonds formed by the C-terminal Gly of ubiquitin (a 76-residue protein attached to proteins as an intracellular targeting signal).</text>
        <dbReference type="EC" id="3.4.19.12"/>
    </reaction>
</comment>
<dbReference type="InterPro" id="IPR038765">
    <property type="entry name" value="Papain-like_cys_pep_sf"/>
</dbReference>
<evidence type="ECO:0000256" key="5">
    <source>
        <dbReference type="RuleBase" id="RU366025"/>
    </source>
</evidence>
<dbReference type="EC" id="3.4.19.12" evidence="5"/>
<keyword evidence="9" id="KW-1185">Reference proteome</keyword>
<dbReference type="PROSITE" id="PS50235">
    <property type="entry name" value="USP_3"/>
    <property type="match status" value="1"/>
</dbReference>
<evidence type="ECO:0000256" key="3">
    <source>
        <dbReference type="ARBA" id="ARBA00022670"/>
    </source>
</evidence>
<keyword evidence="5" id="KW-0788">Thiol protease</keyword>
<name>A0ABN7SM23_OIKDI</name>
<keyword evidence="5" id="KW-0833">Ubl conjugation pathway</keyword>
<organism evidence="8 9">
    <name type="scientific">Oikopleura dioica</name>
    <name type="common">Tunicate</name>
    <dbReference type="NCBI Taxonomy" id="34765"/>
    <lineage>
        <taxon>Eukaryota</taxon>
        <taxon>Metazoa</taxon>
        <taxon>Chordata</taxon>
        <taxon>Tunicata</taxon>
        <taxon>Appendicularia</taxon>
        <taxon>Copelata</taxon>
        <taxon>Oikopleuridae</taxon>
        <taxon>Oikopleura</taxon>
    </lineage>
</organism>
<accession>A0ABN7SM23</accession>
<dbReference type="PROSITE" id="PS00973">
    <property type="entry name" value="USP_2"/>
    <property type="match status" value="1"/>
</dbReference>
<dbReference type="InterPro" id="IPR028889">
    <property type="entry name" value="USP"/>
</dbReference>
<reference evidence="8 9" key="1">
    <citation type="submission" date="2021-04" db="EMBL/GenBank/DDBJ databases">
        <authorList>
            <person name="Bliznina A."/>
        </authorList>
    </citation>
    <scope>NUCLEOTIDE SEQUENCE [LARGE SCALE GENOMIC DNA]</scope>
</reference>
<dbReference type="Gene3D" id="3.90.70.10">
    <property type="entry name" value="Cysteine proteinases"/>
    <property type="match status" value="1"/>
</dbReference>
<comment type="similarity">
    <text evidence="2 5">Belongs to the peptidase C19 family.</text>
</comment>
<sequence>MIRGLWGKFFPPDQDPETPKIDATHHHGLINFGNTCYCNSVLQALYFCEPFRERVLEYRKQSKKTDGSLIWCLADLFNQLSAKKKRQPIKPTKFVHMLKKENDAFDNVLQHDAQEFLNFLLNHIGDTLRDEIVRTHKVSHAQSDNAHQHNSHCDYQETWVHELFEGVMTNVTRCLRCESVNQKDERFLDLSVDIEPNTSINHCLKSFSATETLKGEHKYYCEVCCSKQEAHKSLEIRSFPKVLALHLKRFRFEDGARSHMTKLSYRVVFSRQLRIPSSKYSKDDGSTILYELNAVVVHCGKEINRGHYITLVRAHPNHDQWLVFDDEEVDFLPQAELETFFGLTDSSAGRGNLESAYILFYERVNEEERAKKESKQNAGSGDSSAKSAKEGKKNKKQQQHSSD</sequence>
<gene>
    <name evidence="8" type="ORF">OKIOD_LOCUS6992</name>
</gene>
<evidence type="ECO:0000313" key="9">
    <source>
        <dbReference type="Proteomes" id="UP001158576"/>
    </source>
</evidence>
<dbReference type="Proteomes" id="UP001158576">
    <property type="component" value="Chromosome XSR"/>
</dbReference>
<dbReference type="InterPro" id="IPR001394">
    <property type="entry name" value="Peptidase_C19_UCH"/>
</dbReference>
<keyword evidence="4 5" id="KW-0378">Hydrolase</keyword>
<dbReference type="SUPFAM" id="SSF54001">
    <property type="entry name" value="Cysteine proteinases"/>
    <property type="match status" value="1"/>
</dbReference>
<evidence type="ECO:0000256" key="2">
    <source>
        <dbReference type="ARBA" id="ARBA00009085"/>
    </source>
</evidence>
<evidence type="ECO:0000313" key="8">
    <source>
        <dbReference type="EMBL" id="CAG5098177.1"/>
    </source>
</evidence>
<dbReference type="InterPro" id="IPR050164">
    <property type="entry name" value="Peptidase_C19"/>
</dbReference>
<proteinExistence type="inferred from homology"/>